<evidence type="ECO:0000313" key="2">
    <source>
        <dbReference type="EMBL" id="ADN75193.1"/>
    </source>
</evidence>
<sequence>MWRFGWMMVCGLMLTGCATTVSFTPQHFRMDRPEVDARPLRPNIGLGQVNQREVPLQNEVVLKERESDLLGRIGLSLGHGIEFGVAAAGQATRYSLKYQFAGQYAEFSDVGNWSQAISLATERFDSDESTYCAFCSDGESDLWRAKLALYDLAWIIGYRPRAGRLVYGGPYYRFGEARGLWQGYPEAPTLSQTMEADGQIWGANLATEYRFQASLGFTLELVYANTRFDGHLPHQSTQNHSETFLNMVVDFRY</sequence>
<dbReference type="eggNOG" id="ENOG50326M1">
    <property type="taxonomic scope" value="Bacteria"/>
</dbReference>
<keyword evidence="3" id="KW-1185">Reference proteome</keyword>
<dbReference type="AlphaFoldDB" id="E1SU46"/>
<evidence type="ECO:0000256" key="1">
    <source>
        <dbReference type="SAM" id="SignalP"/>
    </source>
</evidence>
<proteinExistence type="predicted"/>
<dbReference type="EMBL" id="CP002209">
    <property type="protein sequence ID" value="ADN75193.1"/>
    <property type="molecule type" value="Genomic_DNA"/>
</dbReference>
<evidence type="ECO:0008006" key="4">
    <source>
        <dbReference type="Google" id="ProtNLM"/>
    </source>
</evidence>
<dbReference type="KEGG" id="fbl:Fbal_0984"/>
<dbReference type="Proteomes" id="UP000006683">
    <property type="component" value="Chromosome"/>
</dbReference>
<dbReference type="HOGENOM" id="CLU_1097313_0_0_6"/>
<organism evidence="2 3">
    <name type="scientific">Ferrimonas balearica (strain DSM 9799 / CCM 4581 / KCTC 23876 / PAT)</name>
    <dbReference type="NCBI Taxonomy" id="550540"/>
    <lineage>
        <taxon>Bacteria</taxon>
        <taxon>Pseudomonadati</taxon>
        <taxon>Pseudomonadota</taxon>
        <taxon>Gammaproteobacteria</taxon>
        <taxon>Alteromonadales</taxon>
        <taxon>Ferrimonadaceae</taxon>
        <taxon>Ferrimonas</taxon>
    </lineage>
</organism>
<accession>E1SU46</accession>
<feature type="chain" id="PRO_5003151138" description="Outer membrane protein beta-barrel domain-containing protein" evidence="1">
    <location>
        <begin position="19"/>
        <end position="253"/>
    </location>
</feature>
<evidence type="ECO:0000313" key="3">
    <source>
        <dbReference type="Proteomes" id="UP000006683"/>
    </source>
</evidence>
<name>E1SU46_FERBD</name>
<keyword evidence="1" id="KW-0732">Signal</keyword>
<dbReference type="PROSITE" id="PS51257">
    <property type="entry name" value="PROKAR_LIPOPROTEIN"/>
    <property type="match status" value="1"/>
</dbReference>
<reference evidence="2 3" key="1">
    <citation type="journal article" date="2010" name="Stand. Genomic Sci.">
        <title>Complete genome sequence of Ferrimonas balearica type strain (PAT).</title>
        <authorList>
            <person name="Nolan M."/>
            <person name="Sikorski J."/>
            <person name="Davenport K."/>
            <person name="Lucas S."/>
            <person name="Glavina Del Rio T."/>
            <person name="Tice H."/>
            <person name="Cheng J."/>
            <person name="Goodwin L."/>
            <person name="Pitluck S."/>
            <person name="Liolios K."/>
            <person name="Ivanova N."/>
            <person name="Mavromatis K."/>
            <person name="Ovchinnikova G."/>
            <person name="Pati A."/>
            <person name="Chen A."/>
            <person name="Palaniappan K."/>
            <person name="Land M."/>
            <person name="Hauser L."/>
            <person name="Chang Y."/>
            <person name="Jeffries C."/>
            <person name="Tapia R."/>
            <person name="Brettin T."/>
            <person name="Detter J."/>
            <person name="Han C."/>
            <person name="Yasawong M."/>
            <person name="Rohde M."/>
            <person name="Tindall B."/>
            <person name="Goker M."/>
            <person name="Woyke T."/>
            <person name="Bristow J."/>
            <person name="Eisen J."/>
            <person name="Markowitz V."/>
            <person name="Hugenholtz P."/>
            <person name="Kyrpides N."/>
            <person name="Klenk H."/>
            <person name="Lapidus A."/>
        </authorList>
    </citation>
    <scope>NUCLEOTIDE SEQUENCE [LARGE SCALE GENOMIC DNA]</scope>
    <source>
        <strain evidence="3">DSM 9799 / CCM 4581 / KCTC 23876 / PAT</strain>
    </source>
</reference>
<feature type="signal peptide" evidence="1">
    <location>
        <begin position="1"/>
        <end position="18"/>
    </location>
</feature>
<gene>
    <name evidence="2" type="ordered locus">Fbal_0984</name>
</gene>
<protein>
    <recommendedName>
        <fullName evidence="4">Outer membrane protein beta-barrel domain-containing protein</fullName>
    </recommendedName>
</protein>